<evidence type="ECO:0000256" key="6">
    <source>
        <dbReference type="RuleBase" id="RU361174"/>
    </source>
</evidence>
<evidence type="ECO:0000259" key="7">
    <source>
        <dbReference type="PROSITE" id="PS51760"/>
    </source>
</evidence>
<name>A0A4R1RLK3_9FLAO</name>
<feature type="active site" description="Nucleophile" evidence="5">
    <location>
        <position position="288"/>
    </location>
</feature>
<dbReference type="SUPFAM" id="SSF51445">
    <property type="entry name" value="(Trans)glycosidases"/>
    <property type="match status" value="1"/>
</dbReference>
<dbReference type="EC" id="3.2.1.8" evidence="6"/>
<keyword evidence="2 6" id="KW-0119">Carbohydrate metabolism</keyword>
<dbReference type="Gene3D" id="3.20.20.80">
    <property type="entry name" value="Glycosidases"/>
    <property type="match status" value="1"/>
</dbReference>
<dbReference type="GO" id="GO:0031176">
    <property type="term" value="F:endo-1,4-beta-xylanase activity"/>
    <property type="evidence" value="ECO:0007669"/>
    <property type="project" value="UniProtKB-EC"/>
</dbReference>
<organism evidence="8 9">
    <name type="scientific">Mariniflexile fucanivorans</name>
    <dbReference type="NCBI Taxonomy" id="264023"/>
    <lineage>
        <taxon>Bacteria</taxon>
        <taxon>Pseudomonadati</taxon>
        <taxon>Bacteroidota</taxon>
        <taxon>Flavobacteriia</taxon>
        <taxon>Flavobacteriales</taxon>
        <taxon>Flavobacteriaceae</taxon>
        <taxon>Mariniflexile</taxon>
    </lineage>
</organism>
<dbReference type="AlphaFoldDB" id="A0A4R1RLK3"/>
<dbReference type="Proteomes" id="UP000295455">
    <property type="component" value="Unassembled WGS sequence"/>
</dbReference>
<sequence>MIFEKKLIIKFKTFHSIKRKIMVKKNQILFFIIIVISTIISCKKTEKSIQIIKETRSLKGAFLNDFYIGAAINKNQILEIDSASIKLLVKEFNTITPENDMKWEQIHPAKDSFYFDIADKYVALGKKNNMHIVGHTLVWHSQLAPWMQDITDSTTMAKQVEHHINTIVGRYKGQIHTWDVVNEALNEDGSLRESIFLNVMGEKYIAYAFKLAAKADPYAKLVYNDYNLWKPEKRAGVVQLVKSLQAKGIKIDGVGMQAHWSLEGPSIEDIENSIIAYSNLGVKVSFTELDVTVLPNPWDLNGAAVEQSYEQYEGDPTMNPYPDKLPDSAQIQLANHYKDIFSLFLKHKDKIDRVTFWGVNDGQSWLNYWPINGRTNHPLLFDRDFQPKTAYDSVIALKNSH</sequence>
<keyword evidence="1 6" id="KW-0378">Hydrolase</keyword>
<dbReference type="InterPro" id="IPR001000">
    <property type="entry name" value="GH10_dom"/>
</dbReference>
<dbReference type="PRINTS" id="PR00134">
    <property type="entry name" value="GLHYDRLASE10"/>
</dbReference>
<evidence type="ECO:0000256" key="2">
    <source>
        <dbReference type="ARBA" id="ARBA00023277"/>
    </source>
</evidence>
<protein>
    <recommendedName>
        <fullName evidence="6">Beta-xylanase</fullName>
        <ecNumber evidence="6">3.2.1.8</ecNumber>
    </recommendedName>
</protein>
<dbReference type="PANTHER" id="PTHR31490">
    <property type="entry name" value="GLYCOSYL HYDROLASE"/>
    <property type="match status" value="1"/>
</dbReference>
<gene>
    <name evidence="8" type="ORF">EV196_103520</name>
</gene>
<keyword evidence="4 6" id="KW-0624">Polysaccharide degradation</keyword>
<dbReference type="SMART" id="SM00633">
    <property type="entry name" value="Glyco_10"/>
    <property type="match status" value="1"/>
</dbReference>
<dbReference type="InterPro" id="IPR017853">
    <property type="entry name" value="GH"/>
</dbReference>
<reference evidence="8 9" key="1">
    <citation type="submission" date="2019-03" db="EMBL/GenBank/DDBJ databases">
        <title>Genomic Encyclopedia of Type Strains, Phase IV (KMG-IV): sequencing the most valuable type-strain genomes for metagenomic binning, comparative biology and taxonomic classification.</title>
        <authorList>
            <person name="Goeker M."/>
        </authorList>
    </citation>
    <scope>NUCLEOTIDE SEQUENCE [LARGE SCALE GENOMIC DNA]</scope>
    <source>
        <strain evidence="8 9">DSM 18792</strain>
    </source>
</reference>
<dbReference type="InterPro" id="IPR031158">
    <property type="entry name" value="GH10_AS"/>
</dbReference>
<dbReference type="PANTHER" id="PTHR31490:SF90">
    <property type="entry name" value="ENDO-1,4-BETA-XYLANASE A"/>
    <property type="match status" value="1"/>
</dbReference>
<evidence type="ECO:0000256" key="1">
    <source>
        <dbReference type="ARBA" id="ARBA00022801"/>
    </source>
</evidence>
<evidence type="ECO:0000256" key="5">
    <source>
        <dbReference type="PROSITE-ProRule" id="PRU10061"/>
    </source>
</evidence>
<feature type="domain" description="GH10" evidence="7">
    <location>
        <begin position="52"/>
        <end position="397"/>
    </location>
</feature>
<comment type="catalytic activity">
    <reaction evidence="6">
        <text>Endohydrolysis of (1-&gt;4)-beta-D-xylosidic linkages in xylans.</text>
        <dbReference type="EC" id="3.2.1.8"/>
    </reaction>
</comment>
<evidence type="ECO:0000256" key="3">
    <source>
        <dbReference type="ARBA" id="ARBA00023295"/>
    </source>
</evidence>
<evidence type="ECO:0000313" key="8">
    <source>
        <dbReference type="EMBL" id="TCL67094.1"/>
    </source>
</evidence>
<dbReference type="PROSITE" id="PS51760">
    <property type="entry name" value="GH10_2"/>
    <property type="match status" value="1"/>
</dbReference>
<dbReference type="PROSITE" id="PS00591">
    <property type="entry name" value="GH10_1"/>
    <property type="match status" value="1"/>
</dbReference>
<keyword evidence="3 6" id="KW-0326">Glycosidase</keyword>
<dbReference type="Pfam" id="PF00331">
    <property type="entry name" value="Glyco_hydro_10"/>
    <property type="match status" value="1"/>
</dbReference>
<dbReference type="GO" id="GO:0045493">
    <property type="term" value="P:xylan catabolic process"/>
    <property type="evidence" value="ECO:0007669"/>
    <property type="project" value="UniProtKB-KW"/>
</dbReference>
<accession>A0A4R1RLK3</accession>
<comment type="similarity">
    <text evidence="6">Belongs to the glycosyl hydrolase 10 (cellulase F) family.</text>
</comment>
<keyword evidence="9" id="KW-1185">Reference proteome</keyword>
<keyword evidence="8" id="KW-0858">Xylan degradation</keyword>
<dbReference type="InterPro" id="IPR044846">
    <property type="entry name" value="GH10"/>
</dbReference>
<evidence type="ECO:0000256" key="4">
    <source>
        <dbReference type="ARBA" id="ARBA00023326"/>
    </source>
</evidence>
<evidence type="ECO:0000313" key="9">
    <source>
        <dbReference type="Proteomes" id="UP000295455"/>
    </source>
</evidence>
<dbReference type="EMBL" id="SLUP01000003">
    <property type="protein sequence ID" value="TCL67094.1"/>
    <property type="molecule type" value="Genomic_DNA"/>
</dbReference>
<comment type="caution">
    <text evidence="8">The sequence shown here is derived from an EMBL/GenBank/DDBJ whole genome shotgun (WGS) entry which is preliminary data.</text>
</comment>
<proteinExistence type="inferred from homology"/>